<dbReference type="PROSITE" id="PS50211">
    <property type="entry name" value="DENN"/>
    <property type="match status" value="1"/>
</dbReference>
<dbReference type="SMART" id="SM00320">
    <property type="entry name" value="WD40"/>
    <property type="match status" value="2"/>
</dbReference>
<dbReference type="EMBL" id="OE179644">
    <property type="protein sequence ID" value="CAD7569361.1"/>
    <property type="molecule type" value="Genomic_DNA"/>
</dbReference>
<dbReference type="GO" id="GO:0005085">
    <property type="term" value="F:guanyl-nucleotide exchange factor activity"/>
    <property type="evidence" value="ECO:0007669"/>
    <property type="project" value="UniProtKB-KW"/>
</dbReference>
<dbReference type="PROSITE" id="PS51375">
    <property type="entry name" value="PPR"/>
    <property type="match status" value="1"/>
</dbReference>
<dbReference type="InterPro" id="IPR043153">
    <property type="entry name" value="DENN_C"/>
</dbReference>
<protein>
    <submittedName>
        <fullName evidence="9">(California timema) hypothetical protein</fullName>
    </submittedName>
</protein>
<dbReference type="PROSITE" id="PS51498">
    <property type="entry name" value="MABP"/>
    <property type="match status" value="1"/>
</dbReference>
<keyword evidence="1 4" id="KW-0853">WD repeat</keyword>
<feature type="compositionally biased region" description="Polar residues" evidence="6">
    <location>
        <begin position="1132"/>
        <end position="1142"/>
    </location>
</feature>
<feature type="domain" description="UDENN" evidence="7">
    <location>
        <begin position="120"/>
        <end position="870"/>
    </location>
</feature>
<dbReference type="PROSITE" id="PS50294">
    <property type="entry name" value="WD_REPEATS_REGION"/>
    <property type="match status" value="1"/>
</dbReference>
<evidence type="ECO:0000256" key="1">
    <source>
        <dbReference type="ARBA" id="ARBA00022574"/>
    </source>
</evidence>
<dbReference type="SMART" id="SM00800">
    <property type="entry name" value="uDENN"/>
    <property type="match status" value="1"/>
</dbReference>
<evidence type="ECO:0000259" key="8">
    <source>
        <dbReference type="PROSITE" id="PS51498"/>
    </source>
</evidence>
<dbReference type="PANTHER" id="PTHR12296">
    <property type="entry name" value="DENN DOMAIN-CONTAINING PROTEIN 4"/>
    <property type="match status" value="1"/>
</dbReference>
<dbReference type="PRINTS" id="PR00319">
    <property type="entry name" value="GPROTEINB"/>
</dbReference>
<feature type="compositionally biased region" description="Polar residues" evidence="6">
    <location>
        <begin position="1560"/>
        <end position="1586"/>
    </location>
</feature>
<feature type="domain" description="MABP" evidence="8">
    <location>
        <begin position="1"/>
        <end position="128"/>
    </location>
</feature>
<dbReference type="InterPro" id="IPR037516">
    <property type="entry name" value="Tripartite_DENN"/>
</dbReference>
<evidence type="ECO:0000256" key="6">
    <source>
        <dbReference type="SAM" id="MobiDB-lite"/>
    </source>
</evidence>
<evidence type="ECO:0000256" key="5">
    <source>
        <dbReference type="PROSITE-ProRule" id="PRU00708"/>
    </source>
</evidence>
<dbReference type="InterPro" id="IPR001680">
    <property type="entry name" value="WD40_rpt"/>
</dbReference>
<feature type="compositionally biased region" description="Basic and acidic residues" evidence="6">
    <location>
        <begin position="1143"/>
        <end position="1152"/>
    </location>
</feature>
<gene>
    <name evidence="9" type="ORF">TCMB3V08_LOCUS2101</name>
</gene>
<sequence length="2333" mass="259468">MGYCADLNHGSLRSPDIYLCYRRGRDKPPLVDIGIMYEGKERIMSDSEVVLTTPGGRVANVNNSTAKIFVTYRRASLSMPCNELVVTDICVILANKGETAPHAFCMINKNLNKGMVGSDVFLCYKKSMNRANLIPYKPGILMRYPHYDHANFAFPASLPLFCLPMGATVECWPSRATQPRPVFSTFVLTVSDASEKLYGSAVTFYERMSTDNLTTEQCKQLELSPNDDDNTVNVNKCICLLSHWPFFDTFEKFLLFLHISHFLENVPFPSPQRPQILVQLSASDRVVLTQPEDLPLPRSGASFRELLMNLGPDNCLMVLLLALTEQKLLVHSLRPDVLTAVAEAISMIIFPFKWQCPYIPLCPLGLAEVLHAPLPFLIGVDSRFFDLYDPPTDVNCVDLDTNNITVCEEKRNLNTKLLPKKPARALKNTLDVLSQKLRLFVQSLSQDPGGKDGSIDRDFQLKRKEQALELEIQEAFLRFMATILKGYRVYLLPITKAPTIGTTDPNSLFDLQGMRKVTEEVYLHLCEGKCGKPFRKKNTLRRSDWGSNLDIPVISSPVSCESDAIDNLATDADVSPSSPLSSDEKSTAYLPDRGSAARVNNERVLIPLFIASLRGHVQAVYQVAWSADSRLLVSGSSDSTLKVWSTKSKKLEIDLPGHADEVYAVDWSPDGARVASGGKDKGCQTRYFRFKWQCPYIPLCPLGLAEVLHAPLPFLIGVDSRFFDLYDPPTDVNCVDLDTNNITVALKNTLDVLSQKLRLFVQSLSQDPGGKDGSIDRDFQLKRKEQALELEIQEAFLRFMATILKGYRVYLLPITKAPTIGTTDPNSLFDLQGFQRSRDKAHHKLFALVMKTQMFIRFIEERSFVSDMDAGLAFFDECTEKVDSDELDCRLIELDESHKSERTVFIPPPEPIGLPAGVTYAYKHFTMNPLLFSRKELKNFLRADSARLSGVLQGSPLARRTKHEIKSAQKLARKYAALPDLWAKCLLGTCYSLWFIHLPSYAIMSQSKAPACLRTAYDILVKIHKMKLQTTDEVCYRVMMQLCGVYSQPVLAVKLLFHMKRCGIQPNAITYGFYNRAVLDSTWPSDCTNSGQLLWNKLRNVIMGVALFRQAASRKRVSDELSSYTEGADVVSRTSIDSGNSHEQQDQADSRSIKTNSDSSSFTMTVINEDMFDIEMDNPETFLEYDIKKEDISDTDKIDKHDGDDAKPPAGSRTNLTEEMDFTAFDRYRNRHGIESSAGLLMTCQNNSPVLLEEETDLFDGEGTAESPAPGGRRQRNRSGSCSEFVFGIRGGPHCPTSPKASRSPDSGSPVSENWKQLMRSESFANDARILDNLNRLKLGLQKEGKLTNGRVAPILERGDGYTRVPHVQRGSSSRSESFANDARILDNLNRLKLGLQKEGKLTNGRVAPILERGDGYTRVPHVQRGSSSRSLFGRKGSFNIRQSQDSSTENLEERSSAGSTDDLDSTGSQTPRRLMGGKLFSAINRFGTGVLERTRIGGSQEMKIHTSKHNSSVDSLLSDVNSYSNCDSESNKLASVLRTTGEQDSVILSDDLENRDDNTSPNSPTRVSSPSQKTSPVRTPVTQNDPLGALDLDEIAEVIETGSEQQDSELSSLNSTLVPGKCRHKKTAHGTIFIQTTSDIQSGNILALKEIPLSIMSRIQVKVEPHRFLDVCKEMVTCYDLDCVTIEEICEELAPQNVIEIYRIHSAWSWACPKWKVEKKVLEIQTEKKTLYNQAYKDYVFSQALVFHTSYSPIGSQKSSLWPYPESPSGNQSMCCLCWFDHSGVWRLECVAEHSAPKKPWGYCSSKNSTNNIPALMSNCLLVSSHVEVFNVLDTMFFTISSIWEWPVIVAPGTVVTLDMPEAAERPLLFGRGVSRSATFGVETESGGEEVIQPPRSGGKAMQRSSTMPVDVPVSSSGATTGLGNIGSTFKLPFRSVYRCILGDPTEIRTSISPSSAVELNTTSVLANYTTEATNESLDYLISACAQCCEVLDEDWGGLSTTAPITSTRPLLRINHYMGLVLWKQLPFPRGLRYCLLLVAVTVVGWMYTWGRSNRFSPARFSLRARELRAGTQIIENAIANFSPSSLTSKKSNELLQGGLNSLKSAAYVTFNPSSLTSKKSNELLQGGLNSLKSAATSVVKKFDEIKEAMSVTSTPVKAGTGLGRVGDRDSLYSEGDTADTTTESVRRISNEFSPLAVHMHLDYWGNNFFDLFGEGSRKGSASNLQPLGSLASSQLQLFPENLYSRDALTRDPKAPVALEILMTTCSKCHNCGSALYDEEIMAGWSPEDSNLNTKGEVCEEIISCHEEKQDEELSYPRERGAEEERYRECMI</sequence>
<dbReference type="Pfam" id="PF03456">
    <property type="entry name" value="uDENN"/>
    <property type="match status" value="1"/>
</dbReference>
<dbReference type="InterPro" id="IPR002885">
    <property type="entry name" value="PPR_rpt"/>
</dbReference>
<feature type="region of interest" description="Disordered" evidence="6">
    <location>
        <begin position="1261"/>
        <end position="1280"/>
    </location>
</feature>
<proteinExistence type="predicted"/>
<dbReference type="SMART" id="SM00799">
    <property type="entry name" value="DENN"/>
    <property type="match status" value="1"/>
</dbReference>
<dbReference type="InterPro" id="IPR036322">
    <property type="entry name" value="WD40_repeat_dom_sf"/>
</dbReference>
<dbReference type="PANTHER" id="PTHR12296:SF30">
    <property type="entry name" value="DENN DOMAIN-CONTAINING PROTEIN CRAG"/>
    <property type="match status" value="1"/>
</dbReference>
<feature type="repeat" description="WD" evidence="4">
    <location>
        <begin position="655"/>
        <end position="680"/>
    </location>
</feature>
<keyword evidence="3" id="KW-0677">Repeat</keyword>
<dbReference type="Pfam" id="PF00400">
    <property type="entry name" value="WD40"/>
    <property type="match status" value="2"/>
</dbReference>
<evidence type="ECO:0000259" key="7">
    <source>
        <dbReference type="PROSITE" id="PS50211"/>
    </source>
</evidence>
<feature type="region of interest" description="Disordered" evidence="6">
    <location>
        <begin position="1288"/>
        <end position="1313"/>
    </location>
</feature>
<feature type="region of interest" description="Disordered" evidence="6">
    <location>
        <begin position="1418"/>
        <end position="1477"/>
    </location>
</feature>
<reference evidence="9" key="1">
    <citation type="submission" date="2020-11" db="EMBL/GenBank/DDBJ databases">
        <authorList>
            <person name="Tran Van P."/>
        </authorList>
    </citation>
    <scope>NUCLEOTIDE SEQUENCE</scope>
</reference>
<dbReference type="GO" id="GO:0032483">
    <property type="term" value="P:regulation of Rab protein signal transduction"/>
    <property type="evidence" value="ECO:0007669"/>
    <property type="project" value="TreeGrafter"/>
</dbReference>
<dbReference type="SMART" id="SM00801">
    <property type="entry name" value="dDENN"/>
    <property type="match status" value="2"/>
</dbReference>
<feature type="compositionally biased region" description="Polar residues" evidence="6">
    <location>
        <begin position="1904"/>
        <end position="1917"/>
    </location>
</feature>
<dbReference type="InterPro" id="IPR051696">
    <property type="entry name" value="DENN_Domain_GEFs"/>
</dbReference>
<accession>A0A7R9IYN7</accession>
<dbReference type="InterPro" id="IPR005112">
    <property type="entry name" value="dDENN_dom"/>
</dbReference>
<dbReference type="Pfam" id="PF03455">
    <property type="entry name" value="dDENN"/>
    <property type="match status" value="1"/>
</dbReference>
<dbReference type="InterPro" id="IPR001632">
    <property type="entry name" value="WD40_G-protein_beta-like"/>
</dbReference>
<feature type="repeat" description="PPR" evidence="5">
    <location>
        <begin position="1032"/>
        <end position="1066"/>
    </location>
</feature>
<dbReference type="Gene3D" id="2.100.10.50">
    <property type="match status" value="1"/>
</dbReference>
<feature type="region of interest" description="Disordered" evidence="6">
    <location>
        <begin position="1885"/>
        <end position="1917"/>
    </location>
</feature>
<dbReference type="Gene3D" id="2.130.10.10">
    <property type="entry name" value="YVTN repeat-like/Quinoprotein amine dehydrogenase"/>
    <property type="match status" value="1"/>
</dbReference>
<dbReference type="InterPro" id="IPR001194">
    <property type="entry name" value="cDENN_dom"/>
</dbReference>
<dbReference type="PROSITE" id="PS50082">
    <property type="entry name" value="WD_REPEATS_2"/>
    <property type="match status" value="2"/>
</dbReference>
<feature type="region of interest" description="Disordered" evidence="6">
    <location>
        <begin position="1132"/>
        <end position="1158"/>
    </location>
</feature>
<evidence type="ECO:0000256" key="3">
    <source>
        <dbReference type="ARBA" id="ARBA00022737"/>
    </source>
</evidence>
<feature type="compositionally biased region" description="Polar residues" evidence="6">
    <location>
        <begin position="1299"/>
        <end position="1313"/>
    </location>
</feature>
<keyword evidence="2" id="KW-0344">Guanine-nucleotide releasing factor</keyword>
<dbReference type="InterPro" id="IPR005113">
    <property type="entry name" value="uDENN_dom"/>
</dbReference>
<dbReference type="SUPFAM" id="SSF50978">
    <property type="entry name" value="WD40 repeat-like"/>
    <property type="match status" value="1"/>
</dbReference>
<dbReference type="InterPro" id="IPR015943">
    <property type="entry name" value="WD40/YVTN_repeat-like_dom_sf"/>
</dbReference>
<feature type="compositionally biased region" description="Polar residues" evidence="6">
    <location>
        <begin position="1440"/>
        <end position="1450"/>
    </location>
</feature>
<evidence type="ECO:0000256" key="4">
    <source>
        <dbReference type="PROSITE-ProRule" id="PRU00221"/>
    </source>
</evidence>
<dbReference type="Pfam" id="PF02141">
    <property type="entry name" value="DENN"/>
    <property type="match status" value="2"/>
</dbReference>
<feature type="repeat" description="WD" evidence="4">
    <location>
        <begin position="613"/>
        <end position="654"/>
    </location>
</feature>
<organism evidence="9">
    <name type="scientific">Timema californicum</name>
    <name type="common">California timema</name>
    <name type="synonym">Walking stick</name>
    <dbReference type="NCBI Taxonomy" id="61474"/>
    <lineage>
        <taxon>Eukaryota</taxon>
        <taxon>Metazoa</taxon>
        <taxon>Ecdysozoa</taxon>
        <taxon>Arthropoda</taxon>
        <taxon>Hexapoda</taxon>
        <taxon>Insecta</taxon>
        <taxon>Pterygota</taxon>
        <taxon>Neoptera</taxon>
        <taxon>Polyneoptera</taxon>
        <taxon>Phasmatodea</taxon>
        <taxon>Timematodea</taxon>
        <taxon>Timematoidea</taxon>
        <taxon>Timematidae</taxon>
        <taxon>Timema</taxon>
    </lineage>
</organism>
<evidence type="ECO:0000256" key="2">
    <source>
        <dbReference type="ARBA" id="ARBA00022658"/>
    </source>
</evidence>
<dbReference type="InterPro" id="IPR023341">
    <property type="entry name" value="MABP"/>
</dbReference>
<feature type="region of interest" description="Disordered" evidence="6">
    <location>
        <begin position="1546"/>
        <end position="1587"/>
    </location>
</feature>
<name>A0A7R9IYN7_TIMCA</name>
<feature type="compositionally biased region" description="Basic and acidic residues" evidence="6">
    <location>
        <begin position="1194"/>
        <end position="1207"/>
    </location>
</feature>
<dbReference type="GO" id="GO:0031410">
    <property type="term" value="C:cytoplasmic vesicle"/>
    <property type="evidence" value="ECO:0007669"/>
    <property type="project" value="TreeGrafter"/>
</dbReference>
<dbReference type="Gene3D" id="3.40.50.11500">
    <property type="match status" value="2"/>
</dbReference>
<evidence type="ECO:0000313" key="9">
    <source>
        <dbReference type="EMBL" id="CAD7569361.1"/>
    </source>
</evidence>
<feature type="region of interest" description="Disordered" evidence="6">
    <location>
        <begin position="1194"/>
        <end position="1214"/>
    </location>
</feature>